<evidence type="ECO:0000313" key="3">
    <source>
        <dbReference type="Proteomes" id="UP000179221"/>
    </source>
</evidence>
<accession>A0A1F7YGE8</accession>
<protein>
    <recommendedName>
        <fullName evidence="4">Carboxypeptidase regulatory-like domain-containing protein</fullName>
    </recommendedName>
</protein>
<dbReference type="Gene3D" id="2.60.40.1120">
    <property type="entry name" value="Carboxypeptidase-like, regulatory domain"/>
    <property type="match status" value="1"/>
</dbReference>
<keyword evidence="1" id="KW-1133">Transmembrane helix</keyword>
<name>A0A1F7YGE8_9BACT</name>
<proteinExistence type="predicted"/>
<evidence type="ECO:0000313" key="2">
    <source>
        <dbReference type="EMBL" id="OGM25959.1"/>
    </source>
</evidence>
<sequence>MRLPKYQNRYRAQVLISVLISLALFIILSQALFTLLSTSYSITTYNRARNVGKHLAQEKIEEIRNMPYSQIGTVGGIPSGDLLQNETVQRNGLNYQIVTSIVYIDDQFDQLAPADLLATDYKRIKIDISWEGLTPSRGSPITIITDISPAGIETTTGGGTLSILVFDANAQPVSGATVTIQAGTTPAVDLNLDTDVNGRVILPGAPPCTNSCYQISVTKEGYSTDRTYSVAEVVNPDKPNLSIYSKQLSEISFAIDKLSTITAYSYKDRENNFESLSNISFNIRGEKIIGTDSDDSPVYKYEDIFVTGSDGKVTIPDLEWDNYQITVDSATGWDISGITPYHPIGLTPDTQIDLKFALTGHTTNNVLVVFTDPADTQIASVSANLYDASTLVASASSGIATHPDFGESFFSSLDNKIYNLVATASGFINFNGTLDIVGYKEEKIIMTPE</sequence>
<feature type="transmembrane region" description="Helical" evidence="1">
    <location>
        <begin position="12"/>
        <end position="36"/>
    </location>
</feature>
<comment type="caution">
    <text evidence="2">The sequence shown here is derived from an EMBL/GenBank/DDBJ whole genome shotgun (WGS) entry which is preliminary data.</text>
</comment>
<organism evidence="2 3">
    <name type="scientific">Candidatus Woesebacteria bacterium RIFCSPHIGHO2_01_FULL_40_22</name>
    <dbReference type="NCBI Taxonomy" id="1802499"/>
    <lineage>
        <taxon>Bacteria</taxon>
        <taxon>Candidatus Woeseibacteriota</taxon>
    </lineage>
</organism>
<evidence type="ECO:0008006" key="4">
    <source>
        <dbReference type="Google" id="ProtNLM"/>
    </source>
</evidence>
<dbReference type="EMBL" id="MGGL01000017">
    <property type="protein sequence ID" value="OGM25959.1"/>
    <property type="molecule type" value="Genomic_DNA"/>
</dbReference>
<keyword evidence="1" id="KW-0472">Membrane</keyword>
<reference evidence="2 3" key="1">
    <citation type="journal article" date="2016" name="Nat. Commun.">
        <title>Thousands of microbial genomes shed light on interconnected biogeochemical processes in an aquifer system.</title>
        <authorList>
            <person name="Anantharaman K."/>
            <person name="Brown C.T."/>
            <person name="Hug L.A."/>
            <person name="Sharon I."/>
            <person name="Castelle C.J."/>
            <person name="Probst A.J."/>
            <person name="Thomas B.C."/>
            <person name="Singh A."/>
            <person name="Wilkins M.J."/>
            <person name="Karaoz U."/>
            <person name="Brodie E.L."/>
            <person name="Williams K.H."/>
            <person name="Hubbard S.S."/>
            <person name="Banfield J.F."/>
        </authorList>
    </citation>
    <scope>NUCLEOTIDE SEQUENCE [LARGE SCALE GENOMIC DNA]</scope>
</reference>
<gene>
    <name evidence="2" type="ORF">A2628_00225</name>
</gene>
<dbReference type="AlphaFoldDB" id="A0A1F7YGE8"/>
<keyword evidence="1" id="KW-0812">Transmembrane</keyword>
<evidence type="ECO:0000256" key="1">
    <source>
        <dbReference type="SAM" id="Phobius"/>
    </source>
</evidence>
<dbReference type="Proteomes" id="UP000179221">
    <property type="component" value="Unassembled WGS sequence"/>
</dbReference>